<protein>
    <recommendedName>
        <fullName evidence="3">SH3b domain-containing protein</fullName>
    </recommendedName>
</protein>
<evidence type="ECO:0000256" key="1">
    <source>
        <dbReference type="SAM" id="SignalP"/>
    </source>
</evidence>
<evidence type="ECO:0008006" key="3">
    <source>
        <dbReference type="Google" id="ProtNLM"/>
    </source>
</evidence>
<sequence length="239" mass="26287">MRKGFSVICAAVMTLALCAPAWAEITHPAGAGQMGYDAVVISKNVSVRPTTNANATALKRLSYGDHMAVMSVGNGWCEVYLSETEGLSGYVLEDYILIDPAYITIEESTPVYAWQATNAKRVGLISKGETYPIIRMEGNWLLISLRGAAGWMLRPDRDEASGTARMKASNVLKVAKEQFFRENSWIRESELNNYYIFADFDAMTREWTVTFDNRNGSQTVYTVSDDNGAVYDGGGEGNG</sequence>
<feature type="signal peptide" evidence="1">
    <location>
        <begin position="1"/>
        <end position="23"/>
    </location>
</feature>
<feature type="chain" id="PRO_5004788893" description="SH3b domain-containing protein" evidence="1">
    <location>
        <begin position="24"/>
        <end position="239"/>
    </location>
</feature>
<reference evidence="2" key="1">
    <citation type="journal article" date="2013" name="PLoS ONE">
        <title>Metagenomic insights into the carbohydrate-active enzymes carried by the microorganisms adhering to solid digesta in the rumen of cows.</title>
        <authorList>
            <person name="Wang L."/>
            <person name="Hatem A."/>
            <person name="Catalyurek U.V."/>
            <person name="Morrison M."/>
            <person name="Yu Z."/>
        </authorList>
    </citation>
    <scope>NUCLEOTIDE SEQUENCE</scope>
</reference>
<evidence type="ECO:0000313" key="2">
    <source>
        <dbReference type="EMBL" id="AHF26164.1"/>
    </source>
</evidence>
<name>W0FRM9_9BACT</name>
<keyword evidence="1" id="KW-0732">Signal</keyword>
<dbReference type="Gene3D" id="2.30.30.40">
    <property type="entry name" value="SH3 Domains"/>
    <property type="match status" value="1"/>
</dbReference>
<proteinExistence type="predicted"/>
<accession>W0FRM9</accession>
<dbReference type="AlphaFoldDB" id="W0FRM9"/>
<organism evidence="2">
    <name type="scientific">uncultured bacterium Contigcl_1774</name>
    <dbReference type="NCBI Taxonomy" id="1393661"/>
    <lineage>
        <taxon>Bacteria</taxon>
        <taxon>environmental samples</taxon>
    </lineage>
</organism>
<dbReference type="EMBL" id="KC246869">
    <property type="protein sequence ID" value="AHF26164.1"/>
    <property type="molecule type" value="Genomic_DNA"/>
</dbReference>